<dbReference type="InterPro" id="IPR009057">
    <property type="entry name" value="Homeodomain-like_sf"/>
</dbReference>
<gene>
    <name evidence="1" type="ORF">PAMC26510_28690</name>
</gene>
<evidence type="ECO:0000313" key="2">
    <source>
        <dbReference type="Proteomes" id="UP000194546"/>
    </source>
</evidence>
<dbReference type="Gene3D" id="1.10.10.10">
    <property type="entry name" value="Winged helix-like DNA-binding domain superfamily/Winged helix DNA-binding domain"/>
    <property type="match status" value="1"/>
</dbReference>
<name>A0A242MCT3_CABSO</name>
<comment type="caution">
    <text evidence="1">The sequence shown here is derived from an EMBL/GenBank/DDBJ whole genome shotgun (WGS) entry which is preliminary data.</text>
</comment>
<dbReference type="AlphaFoldDB" id="A0A242MCT3"/>
<dbReference type="SUPFAM" id="SSF46689">
    <property type="entry name" value="Homeodomain-like"/>
    <property type="match status" value="1"/>
</dbReference>
<dbReference type="InterPro" id="IPR036388">
    <property type="entry name" value="WH-like_DNA-bd_sf"/>
</dbReference>
<evidence type="ECO:0000313" key="1">
    <source>
        <dbReference type="EMBL" id="OTP68761.1"/>
    </source>
</evidence>
<organism evidence="1 2">
    <name type="scientific">Caballeronia sordidicola</name>
    <name type="common">Burkholderia sordidicola</name>
    <dbReference type="NCBI Taxonomy" id="196367"/>
    <lineage>
        <taxon>Bacteria</taxon>
        <taxon>Pseudomonadati</taxon>
        <taxon>Pseudomonadota</taxon>
        <taxon>Betaproteobacteria</taxon>
        <taxon>Burkholderiales</taxon>
        <taxon>Burkholderiaceae</taxon>
        <taxon>Caballeronia</taxon>
    </lineage>
</organism>
<proteinExistence type="predicted"/>
<sequence>MLKQMDVNAVAPEALEGARSATGSAFGATVEVKRWSSGRKRSVVLRLLRGESVDAVSREVSVTIAQLEEWRALALAAMEAGLKARESDPLEAKLDEAVRRVGELSMEVEILRKERERQARHPLGVRRSSK</sequence>
<reference evidence="1 2" key="1">
    <citation type="submission" date="2017-03" db="EMBL/GenBank/DDBJ databases">
        <title>Genome analysis of strain PAMC 26510.</title>
        <authorList>
            <person name="Oh H.-M."/>
            <person name="Yang J.-A."/>
        </authorList>
    </citation>
    <scope>NUCLEOTIDE SEQUENCE [LARGE SCALE GENOMIC DNA]</scope>
    <source>
        <strain evidence="1 2">PAMC 26510</strain>
    </source>
</reference>
<accession>A0A242MCT3</accession>
<dbReference type="EMBL" id="NBTY01000163">
    <property type="protein sequence ID" value="OTP68761.1"/>
    <property type="molecule type" value="Genomic_DNA"/>
</dbReference>
<protein>
    <submittedName>
        <fullName evidence="1">ISGsu7, transposase OrfA</fullName>
    </submittedName>
</protein>
<dbReference type="Proteomes" id="UP000194546">
    <property type="component" value="Unassembled WGS sequence"/>
</dbReference>
<dbReference type="RefSeq" id="WP_197672637.1">
    <property type="nucleotide sequence ID" value="NZ_NBTY01000163.1"/>
</dbReference>